<accession>A0A543ATF1</accession>
<dbReference type="Proteomes" id="UP000317043">
    <property type="component" value="Unassembled WGS sequence"/>
</dbReference>
<evidence type="ECO:0000256" key="1">
    <source>
        <dbReference type="SAM" id="MobiDB-lite"/>
    </source>
</evidence>
<dbReference type="AlphaFoldDB" id="A0A543ATF1"/>
<keyword evidence="2" id="KW-0812">Transmembrane</keyword>
<name>A0A543ATF1_9ACTN</name>
<feature type="transmembrane region" description="Helical" evidence="2">
    <location>
        <begin position="39"/>
        <end position="60"/>
    </location>
</feature>
<evidence type="ECO:0000256" key="2">
    <source>
        <dbReference type="SAM" id="Phobius"/>
    </source>
</evidence>
<dbReference type="EMBL" id="VFOW01000001">
    <property type="protein sequence ID" value="TQL75864.1"/>
    <property type="molecule type" value="Genomic_DNA"/>
</dbReference>
<evidence type="ECO:0000313" key="3">
    <source>
        <dbReference type="EMBL" id="TQL75864.1"/>
    </source>
</evidence>
<feature type="region of interest" description="Disordered" evidence="1">
    <location>
        <begin position="1"/>
        <end position="25"/>
    </location>
</feature>
<protein>
    <submittedName>
        <fullName evidence="3">Uncharacterized protein</fullName>
    </submittedName>
</protein>
<gene>
    <name evidence="3" type="ORF">FB566_1379</name>
</gene>
<keyword evidence="2" id="KW-0472">Membrane</keyword>
<evidence type="ECO:0000313" key="4">
    <source>
        <dbReference type="Proteomes" id="UP000317043"/>
    </source>
</evidence>
<sequence length="68" mass="7133">MRENLFAPPPDSPPEPAGPAPRAPVRAEGDASFVSVPRVIATVGILIAIMGLVFVLVWALELTGTPTR</sequence>
<proteinExistence type="predicted"/>
<dbReference type="InParanoid" id="A0A543ATF1"/>
<keyword evidence="2" id="KW-1133">Transmembrane helix</keyword>
<reference evidence="3 4" key="1">
    <citation type="submission" date="2019-06" db="EMBL/GenBank/DDBJ databases">
        <title>Sequencing the genomes of 1000 actinobacteria strains.</title>
        <authorList>
            <person name="Klenk H.-P."/>
        </authorList>
    </citation>
    <scope>NUCLEOTIDE SEQUENCE [LARGE SCALE GENOMIC DNA]</scope>
    <source>
        <strain evidence="3 4">DSM 45928</strain>
    </source>
</reference>
<keyword evidence="4" id="KW-1185">Reference proteome</keyword>
<comment type="caution">
    <text evidence="3">The sequence shown here is derived from an EMBL/GenBank/DDBJ whole genome shotgun (WGS) entry which is preliminary data.</text>
</comment>
<feature type="compositionally biased region" description="Pro residues" evidence="1">
    <location>
        <begin position="7"/>
        <end position="22"/>
    </location>
</feature>
<organism evidence="3 4">
    <name type="scientific">Stackebrandtia endophytica</name>
    <dbReference type="NCBI Taxonomy" id="1496996"/>
    <lineage>
        <taxon>Bacteria</taxon>
        <taxon>Bacillati</taxon>
        <taxon>Actinomycetota</taxon>
        <taxon>Actinomycetes</taxon>
        <taxon>Glycomycetales</taxon>
        <taxon>Glycomycetaceae</taxon>
        <taxon>Stackebrandtia</taxon>
    </lineage>
</organism>